<organism evidence="3 4">
    <name type="scientific">Nakamurella flavida</name>
    <dbReference type="NCBI Taxonomy" id="363630"/>
    <lineage>
        <taxon>Bacteria</taxon>
        <taxon>Bacillati</taxon>
        <taxon>Actinomycetota</taxon>
        <taxon>Actinomycetes</taxon>
        <taxon>Nakamurellales</taxon>
        <taxon>Nakamurellaceae</taxon>
        <taxon>Nakamurella</taxon>
    </lineage>
</organism>
<evidence type="ECO:0000313" key="4">
    <source>
        <dbReference type="Proteomes" id="UP000663801"/>
    </source>
</evidence>
<proteinExistence type="predicted"/>
<dbReference type="InterPro" id="IPR029787">
    <property type="entry name" value="Nucleotide_cyclase"/>
</dbReference>
<feature type="transmembrane region" description="Helical" evidence="1">
    <location>
        <begin position="132"/>
        <end position="150"/>
    </location>
</feature>
<dbReference type="NCBIfam" id="TIGR00254">
    <property type="entry name" value="GGDEF"/>
    <property type="match status" value="1"/>
</dbReference>
<feature type="transmembrane region" description="Helical" evidence="1">
    <location>
        <begin position="81"/>
        <end position="99"/>
    </location>
</feature>
<feature type="transmembrane region" description="Helical" evidence="1">
    <location>
        <begin position="105"/>
        <end position="125"/>
    </location>
</feature>
<dbReference type="EMBL" id="JAERWL010000005">
    <property type="protein sequence ID" value="MBM9475688.1"/>
    <property type="molecule type" value="Genomic_DNA"/>
</dbReference>
<keyword evidence="1" id="KW-1133">Transmembrane helix</keyword>
<dbReference type="PANTHER" id="PTHR45138:SF9">
    <property type="entry name" value="DIGUANYLATE CYCLASE DGCM-RELATED"/>
    <property type="match status" value="1"/>
</dbReference>
<gene>
    <name evidence="3" type="ORF">JL107_04425</name>
</gene>
<evidence type="ECO:0000256" key="1">
    <source>
        <dbReference type="SAM" id="Phobius"/>
    </source>
</evidence>
<dbReference type="RefSeq" id="WP_205255791.1">
    <property type="nucleotide sequence ID" value="NZ_BAAAPV010000002.1"/>
</dbReference>
<dbReference type="GO" id="GO:0043709">
    <property type="term" value="P:cell adhesion involved in single-species biofilm formation"/>
    <property type="evidence" value="ECO:0007669"/>
    <property type="project" value="TreeGrafter"/>
</dbReference>
<protein>
    <submittedName>
        <fullName evidence="3">GGDEF domain-containing protein</fullName>
    </submittedName>
</protein>
<dbReference type="GO" id="GO:1902201">
    <property type="term" value="P:negative regulation of bacterial-type flagellum-dependent cell motility"/>
    <property type="evidence" value="ECO:0007669"/>
    <property type="project" value="TreeGrafter"/>
</dbReference>
<dbReference type="SMART" id="SM00267">
    <property type="entry name" value="GGDEF"/>
    <property type="match status" value="1"/>
</dbReference>
<keyword evidence="1" id="KW-0472">Membrane</keyword>
<dbReference type="InterPro" id="IPR000160">
    <property type="entry name" value="GGDEF_dom"/>
</dbReference>
<dbReference type="SUPFAM" id="SSF55073">
    <property type="entry name" value="Nucleotide cyclase"/>
    <property type="match status" value="1"/>
</dbReference>
<evidence type="ECO:0000259" key="2">
    <source>
        <dbReference type="PROSITE" id="PS50887"/>
    </source>
</evidence>
<dbReference type="GO" id="GO:0052621">
    <property type="term" value="F:diguanylate cyclase activity"/>
    <property type="evidence" value="ECO:0007669"/>
    <property type="project" value="TreeGrafter"/>
</dbReference>
<dbReference type="PANTHER" id="PTHR45138">
    <property type="entry name" value="REGULATORY COMPONENTS OF SENSORY TRANSDUCTION SYSTEM"/>
    <property type="match status" value="1"/>
</dbReference>
<sequence>MRTDRLPAPVTRFLRWRGPLTPFAVVTAAAAAVVCASGLLDALTQTPDTGPLVGTWTWSFTGLALAITAAPLVLAGRCRRWVGLAGTVVFLGMTVLQLATADRPVVSANNLVLYPLVACYMGWFYPRWVARSVVAAAAAASGAALLLNPFLGIATIWLNLVLASVFCLECAAYLHIRLERQARTDPLTGALNRTGLTDRATQELARAARTSTPLTVAVLDLDDFKAVNDTRGHAAGDRLLVDVVEGLRQEMRPYDGIARLGGDEFMVLMPGLTPGHAEGVLARLRAGTGDVFSCGVATSRSSDTVATLTERADRRLYRDKRARKERAGDAG</sequence>
<dbReference type="Pfam" id="PF00990">
    <property type="entry name" value="GGDEF"/>
    <property type="match status" value="1"/>
</dbReference>
<dbReference type="PROSITE" id="PS50887">
    <property type="entry name" value="GGDEF"/>
    <property type="match status" value="1"/>
</dbReference>
<dbReference type="AlphaFoldDB" id="A0A938YMC1"/>
<dbReference type="CDD" id="cd01949">
    <property type="entry name" value="GGDEF"/>
    <property type="match status" value="1"/>
</dbReference>
<reference evidence="3" key="1">
    <citation type="submission" date="2021-01" db="EMBL/GenBank/DDBJ databases">
        <title>KCTC 19127 draft genome.</title>
        <authorList>
            <person name="An D."/>
        </authorList>
    </citation>
    <scope>NUCLEOTIDE SEQUENCE</scope>
    <source>
        <strain evidence="3">KCTC 19127</strain>
    </source>
</reference>
<keyword evidence="1" id="KW-0812">Transmembrane</keyword>
<dbReference type="Proteomes" id="UP000663801">
    <property type="component" value="Unassembled WGS sequence"/>
</dbReference>
<dbReference type="GO" id="GO:0005886">
    <property type="term" value="C:plasma membrane"/>
    <property type="evidence" value="ECO:0007669"/>
    <property type="project" value="TreeGrafter"/>
</dbReference>
<keyword evidence="4" id="KW-1185">Reference proteome</keyword>
<evidence type="ECO:0000313" key="3">
    <source>
        <dbReference type="EMBL" id="MBM9475688.1"/>
    </source>
</evidence>
<comment type="caution">
    <text evidence="3">The sequence shown here is derived from an EMBL/GenBank/DDBJ whole genome shotgun (WGS) entry which is preliminary data.</text>
</comment>
<feature type="transmembrane region" description="Helical" evidence="1">
    <location>
        <begin position="52"/>
        <end position="74"/>
    </location>
</feature>
<dbReference type="InterPro" id="IPR043128">
    <property type="entry name" value="Rev_trsase/Diguanyl_cyclase"/>
</dbReference>
<name>A0A938YMC1_9ACTN</name>
<feature type="domain" description="GGDEF" evidence="2">
    <location>
        <begin position="212"/>
        <end position="331"/>
    </location>
</feature>
<dbReference type="InterPro" id="IPR050469">
    <property type="entry name" value="Diguanylate_Cyclase"/>
</dbReference>
<dbReference type="Gene3D" id="3.30.70.270">
    <property type="match status" value="1"/>
</dbReference>
<accession>A0A938YMC1</accession>
<feature type="transmembrane region" description="Helical" evidence="1">
    <location>
        <begin position="20"/>
        <end position="40"/>
    </location>
</feature>